<dbReference type="PANTHER" id="PTHR43537:SF51">
    <property type="entry name" value="HTH-TYPE TRANSCRIPTIONAL REGULATOR LGOR-RELATED"/>
    <property type="match status" value="1"/>
</dbReference>
<evidence type="ECO:0000256" key="3">
    <source>
        <dbReference type="ARBA" id="ARBA00023163"/>
    </source>
</evidence>
<dbReference type="EMBL" id="CP027850">
    <property type="protein sequence ID" value="AVQ02504.1"/>
    <property type="molecule type" value="Genomic_DNA"/>
</dbReference>
<dbReference type="Pfam" id="PF07729">
    <property type="entry name" value="FCD"/>
    <property type="match status" value="1"/>
</dbReference>
<dbReference type="Gene3D" id="1.10.10.10">
    <property type="entry name" value="Winged helix-like DNA-binding domain superfamily/Winged helix DNA-binding domain"/>
    <property type="match status" value="1"/>
</dbReference>
<sequence>METPRMKPGQRVLMALRKMIASGEIKSGERIAEIPTAAALGVSRMPVRTALRSLEQEGLVVRLGARGYAARGVSTGQIRDAIEVRGVLEGFAARRLAEGGASEQTRQRLAALIEEGEALFASGQLCAEDLDRYAAYNLAFHDTLVAAAGNVAVETALARNNFEPFAGAGALALDLTDLAAEYEHLIAAHRQHKAVLEAIERGDALAAEQIMRDHALAAVRNAKVFEAAMSGETPLGAARTIRAD</sequence>
<feature type="domain" description="HTH gntR-type" evidence="4">
    <location>
        <begin position="6"/>
        <end position="73"/>
    </location>
</feature>
<dbReference type="InterPro" id="IPR000524">
    <property type="entry name" value="Tscrpt_reg_HTH_GntR"/>
</dbReference>
<evidence type="ECO:0000256" key="2">
    <source>
        <dbReference type="ARBA" id="ARBA00023125"/>
    </source>
</evidence>
<accession>A0ABN5IW89</accession>
<reference evidence="5 6" key="1">
    <citation type="journal article" date="2015" name="Biotechnol. Bioeng.">
        <title>Genome sequence and phenotypic characterization of Caulobacter segnis.</title>
        <authorList>
            <person name="Patel S."/>
            <person name="Fletcher B."/>
            <person name="Scott D.C."/>
            <person name="Ely B."/>
        </authorList>
    </citation>
    <scope>NUCLEOTIDE SEQUENCE [LARGE SCALE GENOMIC DNA]</scope>
    <source>
        <strain evidence="5 6">TK0059</strain>
    </source>
</reference>
<dbReference type="SUPFAM" id="SSF46785">
    <property type="entry name" value="Winged helix' DNA-binding domain"/>
    <property type="match status" value="1"/>
</dbReference>
<organism evidence="5 6">
    <name type="scientific">Caulobacter segnis</name>
    <dbReference type="NCBI Taxonomy" id="88688"/>
    <lineage>
        <taxon>Bacteria</taxon>
        <taxon>Pseudomonadati</taxon>
        <taxon>Pseudomonadota</taxon>
        <taxon>Alphaproteobacteria</taxon>
        <taxon>Caulobacterales</taxon>
        <taxon>Caulobacteraceae</taxon>
        <taxon>Caulobacter</taxon>
    </lineage>
</organism>
<keyword evidence="3" id="KW-0804">Transcription</keyword>
<keyword evidence="2" id="KW-0238">DNA-binding</keyword>
<dbReference type="InterPro" id="IPR036388">
    <property type="entry name" value="WH-like_DNA-bd_sf"/>
</dbReference>
<dbReference type="Proteomes" id="UP000240527">
    <property type="component" value="Chromosome"/>
</dbReference>
<evidence type="ECO:0000313" key="6">
    <source>
        <dbReference type="Proteomes" id="UP000240527"/>
    </source>
</evidence>
<dbReference type="SMART" id="SM00895">
    <property type="entry name" value="FCD"/>
    <property type="match status" value="1"/>
</dbReference>
<dbReference type="SMART" id="SM00345">
    <property type="entry name" value="HTH_GNTR"/>
    <property type="match status" value="1"/>
</dbReference>
<dbReference type="InterPro" id="IPR036390">
    <property type="entry name" value="WH_DNA-bd_sf"/>
</dbReference>
<evidence type="ECO:0000259" key="4">
    <source>
        <dbReference type="PROSITE" id="PS50949"/>
    </source>
</evidence>
<keyword evidence="6" id="KW-1185">Reference proteome</keyword>
<name>A0ABN5IW89_9CAUL</name>
<keyword evidence="1" id="KW-0805">Transcription regulation</keyword>
<evidence type="ECO:0000313" key="5">
    <source>
        <dbReference type="EMBL" id="AVQ02504.1"/>
    </source>
</evidence>
<proteinExistence type="predicted"/>
<dbReference type="SUPFAM" id="SSF48008">
    <property type="entry name" value="GntR ligand-binding domain-like"/>
    <property type="match status" value="1"/>
</dbReference>
<gene>
    <name evidence="5" type="ORF">B7G68_12000</name>
</gene>
<dbReference type="Gene3D" id="1.20.120.530">
    <property type="entry name" value="GntR ligand-binding domain-like"/>
    <property type="match status" value="1"/>
</dbReference>
<dbReference type="PANTHER" id="PTHR43537">
    <property type="entry name" value="TRANSCRIPTIONAL REGULATOR, GNTR FAMILY"/>
    <property type="match status" value="1"/>
</dbReference>
<evidence type="ECO:0000256" key="1">
    <source>
        <dbReference type="ARBA" id="ARBA00023015"/>
    </source>
</evidence>
<dbReference type="Pfam" id="PF00392">
    <property type="entry name" value="GntR"/>
    <property type="match status" value="1"/>
</dbReference>
<dbReference type="InterPro" id="IPR011711">
    <property type="entry name" value="GntR_C"/>
</dbReference>
<dbReference type="InterPro" id="IPR008920">
    <property type="entry name" value="TF_FadR/GntR_C"/>
</dbReference>
<protein>
    <submittedName>
        <fullName evidence="5">GntR family transcriptional regulator</fullName>
    </submittedName>
</protein>
<dbReference type="PROSITE" id="PS50949">
    <property type="entry name" value="HTH_GNTR"/>
    <property type="match status" value="1"/>
</dbReference>
<dbReference type="RefSeq" id="WP_041538287.1">
    <property type="nucleotide sequence ID" value="NZ_CP027850.1"/>
</dbReference>